<dbReference type="Gene3D" id="2.60.120.260">
    <property type="entry name" value="Galactose-binding domain-like"/>
    <property type="match status" value="2"/>
</dbReference>
<evidence type="ECO:0000256" key="1">
    <source>
        <dbReference type="SAM" id="Phobius"/>
    </source>
</evidence>
<dbReference type="EMBL" id="JAWWNJ010000011">
    <property type="protein sequence ID" value="KAK7044790.1"/>
    <property type="molecule type" value="Genomic_DNA"/>
</dbReference>
<keyword evidence="4" id="KW-1185">Reference proteome</keyword>
<keyword evidence="1" id="KW-1133">Transmembrane helix</keyword>
<evidence type="ECO:0000313" key="3">
    <source>
        <dbReference type="EMBL" id="KAK7044790.1"/>
    </source>
</evidence>
<keyword evidence="1" id="KW-0812">Transmembrane</keyword>
<feature type="chain" id="PRO_5043788139" evidence="2">
    <location>
        <begin position="21"/>
        <end position="527"/>
    </location>
</feature>
<keyword evidence="2" id="KW-0732">Signal</keyword>
<keyword evidence="1" id="KW-0472">Membrane</keyword>
<comment type="caution">
    <text evidence="3">The sequence shown here is derived from an EMBL/GenBank/DDBJ whole genome shotgun (WGS) entry which is preliminary data.</text>
</comment>
<reference evidence="3 4" key="1">
    <citation type="journal article" date="2024" name="J Genomics">
        <title>Draft genome sequencing and assembly of Favolaschia claudopus CIRM-BRFM 2984 isolated from oak limbs.</title>
        <authorList>
            <person name="Navarro D."/>
            <person name="Drula E."/>
            <person name="Chaduli D."/>
            <person name="Cazenave R."/>
            <person name="Ahrendt S."/>
            <person name="Wang J."/>
            <person name="Lipzen A."/>
            <person name="Daum C."/>
            <person name="Barry K."/>
            <person name="Grigoriev I.V."/>
            <person name="Favel A."/>
            <person name="Rosso M.N."/>
            <person name="Martin F."/>
        </authorList>
    </citation>
    <scope>NUCLEOTIDE SEQUENCE [LARGE SCALE GENOMIC DNA]</scope>
    <source>
        <strain evidence="3 4">CIRM-BRFM 2984</strain>
    </source>
</reference>
<dbReference type="AlphaFoldDB" id="A0AAW0D043"/>
<evidence type="ECO:0000256" key="2">
    <source>
        <dbReference type="SAM" id="SignalP"/>
    </source>
</evidence>
<dbReference type="Proteomes" id="UP001362999">
    <property type="component" value="Unassembled WGS sequence"/>
</dbReference>
<proteinExistence type="predicted"/>
<feature type="transmembrane region" description="Helical" evidence="1">
    <location>
        <begin position="420"/>
        <end position="443"/>
    </location>
</feature>
<feature type="signal peptide" evidence="2">
    <location>
        <begin position="1"/>
        <end position="20"/>
    </location>
</feature>
<accession>A0AAW0D043</accession>
<name>A0AAW0D043_9AGAR</name>
<gene>
    <name evidence="3" type="ORF">R3P38DRAFT_178107</name>
</gene>
<sequence>MKRTAFICLSIVAFMAESCASIAVRGLQSRSMKVGRDDTTSGTFASASWIWAPNASGGTVAFMNSFDPPSGKNADSATISITAVGNFTLWVNGHPVGQSSRTGTDGWKTAQVLHAALNATTANLFSVLVRSSDSTTPPPGLLAAIDILYSDNTTSTVVSDSSWLASTDIPPDFPSPSSSHLSAFIPVTVEGPYGSDPWGESVALAPHDADFPTLQGSSWIWSTSNAFLTAPSGSVGFRKTFLTPSGKSAQSARVIATADNSFDFYLGHSFISSPPTDPNLNIPGAMSIWHYPQRFTIDDLNSTLNVFNIIGWNFDAQGRTLATSAGVIAVLQVYYTDGTSDVIRTDDSWSFGPSNAGSTFLLTPDSSLSPVVVQGPLGMVPWNQMLNTTDTLAAASVPAFPFTAQPSTPNNNNLHKTVPVAAIVAPIVGVIAVVALLGVIFMVRKSSRFSSKKRSSVAEILPYSSWHSPTTNSLAGTGTVGPFAASTEASVQEPPPPDYSLDVPLVSVVSDSQRKQRLRPVRSPAST</sequence>
<evidence type="ECO:0000313" key="4">
    <source>
        <dbReference type="Proteomes" id="UP001362999"/>
    </source>
</evidence>
<protein>
    <submittedName>
        <fullName evidence="3">Uncharacterized protein</fullName>
    </submittedName>
</protein>
<organism evidence="3 4">
    <name type="scientific">Favolaschia claudopus</name>
    <dbReference type="NCBI Taxonomy" id="2862362"/>
    <lineage>
        <taxon>Eukaryota</taxon>
        <taxon>Fungi</taxon>
        <taxon>Dikarya</taxon>
        <taxon>Basidiomycota</taxon>
        <taxon>Agaricomycotina</taxon>
        <taxon>Agaricomycetes</taxon>
        <taxon>Agaricomycetidae</taxon>
        <taxon>Agaricales</taxon>
        <taxon>Marasmiineae</taxon>
        <taxon>Mycenaceae</taxon>
        <taxon>Favolaschia</taxon>
    </lineage>
</organism>